<sequence>MKSRLLAGSAAALLAVIGVILVFVYAQGADQRAVQNLAPVDVLMVKAPIPAGTPVEAMKASLAAQQLPESSVPASALKTLGDSAGKVAAVDLVPGEPLVAERLVAPEALKTPGNVAVPPGMQEVSFQLDPVRVVGGRVVPGDHIGIFISMENGGIESKPEKETTQLSIHKVLVTAVQRAPEPAATAQPSPAPSPGTTGPDPKESALPTGSLLLTVAVGDSDAAKIVFANEFAKIWLSKEPVDAQESGPRIIQRSEVYK</sequence>
<proteinExistence type="predicted"/>
<organism evidence="3 4">
    <name type="scientific">Paenarthrobacter aromaticivorans</name>
    <dbReference type="NCBI Taxonomy" id="2849150"/>
    <lineage>
        <taxon>Bacteria</taxon>
        <taxon>Bacillati</taxon>
        <taxon>Actinomycetota</taxon>
        <taxon>Actinomycetes</taxon>
        <taxon>Micrococcales</taxon>
        <taxon>Micrococcaceae</taxon>
        <taxon>Paenarthrobacter</taxon>
    </lineage>
</organism>
<dbReference type="InterPro" id="IPR017592">
    <property type="entry name" value="Pilus_assmbl_Flp-typ_CpaB"/>
</dbReference>
<protein>
    <submittedName>
        <fullName evidence="3">Flp pilus assembly protein CpaB</fullName>
    </submittedName>
</protein>
<feature type="compositionally biased region" description="Low complexity" evidence="1">
    <location>
        <begin position="179"/>
        <end position="199"/>
    </location>
</feature>
<reference evidence="3 4" key="1">
    <citation type="submission" date="2021-06" db="EMBL/GenBank/DDBJ databases">
        <authorList>
            <person name="Jeong J.W."/>
        </authorList>
    </citation>
    <scope>NUCLEOTIDE SEQUENCE [LARGE SCALE GENOMIC DNA]</scope>
    <source>
        <strain evidence="3 4">MMS21-TAE1-1</strain>
    </source>
</reference>
<dbReference type="CDD" id="cd11614">
    <property type="entry name" value="SAF_CpaB_FlgA_like"/>
    <property type="match status" value="1"/>
</dbReference>
<keyword evidence="4" id="KW-1185">Reference proteome</keyword>
<dbReference type="Pfam" id="PF08666">
    <property type="entry name" value="SAF"/>
    <property type="match status" value="1"/>
</dbReference>
<evidence type="ECO:0000259" key="2">
    <source>
        <dbReference type="SMART" id="SM00858"/>
    </source>
</evidence>
<dbReference type="SMART" id="SM00858">
    <property type="entry name" value="SAF"/>
    <property type="match status" value="1"/>
</dbReference>
<evidence type="ECO:0000313" key="3">
    <source>
        <dbReference type="EMBL" id="MBU8868272.1"/>
    </source>
</evidence>
<accession>A0ABS6I983</accession>
<dbReference type="InterPro" id="IPR031571">
    <property type="entry name" value="RcpC_dom"/>
</dbReference>
<dbReference type="InterPro" id="IPR013974">
    <property type="entry name" value="SAF"/>
</dbReference>
<comment type="caution">
    <text evidence="3">The sequence shown here is derived from an EMBL/GenBank/DDBJ whole genome shotgun (WGS) entry which is preliminary data.</text>
</comment>
<dbReference type="EMBL" id="JAHOPC010000013">
    <property type="protein sequence ID" value="MBU8868272.1"/>
    <property type="molecule type" value="Genomic_DNA"/>
</dbReference>
<gene>
    <name evidence="3" type="primary">cpaB</name>
    <name evidence="3" type="ORF">KSW38_18430</name>
</gene>
<feature type="domain" description="SAF" evidence="2">
    <location>
        <begin position="40"/>
        <end position="104"/>
    </location>
</feature>
<dbReference type="Proteomes" id="UP000824166">
    <property type="component" value="Unassembled WGS sequence"/>
</dbReference>
<feature type="region of interest" description="Disordered" evidence="1">
    <location>
        <begin position="179"/>
        <end position="206"/>
    </location>
</feature>
<dbReference type="RefSeq" id="WP_216926394.1">
    <property type="nucleotide sequence ID" value="NZ_JAHOPC010000013.1"/>
</dbReference>
<evidence type="ECO:0000313" key="4">
    <source>
        <dbReference type="Proteomes" id="UP000824166"/>
    </source>
</evidence>
<dbReference type="Pfam" id="PF16976">
    <property type="entry name" value="RcpC"/>
    <property type="match status" value="1"/>
</dbReference>
<evidence type="ECO:0000256" key="1">
    <source>
        <dbReference type="SAM" id="MobiDB-lite"/>
    </source>
</evidence>
<dbReference type="NCBIfam" id="TIGR03177">
    <property type="entry name" value="pilus_cpaB"/>
    <property type="match status" value="1"/>
</dbReference>
<name>A0ABS6I983_9MICC</name>